<gene>
    <name evidence="7" type="ORF">M413DRAFT_445999</name>
</gene>
<dbReference type="PANTHER" id="PTHR28605">
    <property type="entry name" value="CTF8, CHROMOSOME TRANSMISSION FIDELITY FACTOR 8 HOMOLOG (S. CEREVISIAE)"/>
    <property type="match status" value="1"/>
</dbReference>
<name>A0A0C3C8L5_HEBCY</name>
<dbReference type="InterPro" id="IPR018607">
    <property type="entry name" value="Ctf8"/>
</dbReference>
<evidence type="ECO:0000256" key="4">
    <source>
        <dbReference type="ARBA" id="ARBA00023242"/>
    </source>
</evidence>
<comment type="similarity">
    <text evidence="6">Belongs to the CTF8 family.</text>
</comment>
<evidence type="ECO:0000313" key="8">
    <source>
        <dbReference type="Proteomes" id="UP000053424"/>
    </source>
</evidence>
<dbReference type="GO" id="GO:0007064">
    <property type="term" value="P:mitotic sister chromatid cohesion"/>
    <property type="evidence" value="ECO:0007669"/>
    <property type="project" value="InterPro"/>
</dbReference>
<sequence length="169" mass="18121">MRIPITISPPSSSNPKLPPGLMKISHDEIVLVELQGSLEVELNHPSERNGRLVGTLKIDEATNKPSLLIGHHLLEGKIASLSKPYAVLLRTGSTRGATDIPRPGRDDDVHNNTEDLDEDAMIVDSTGPDPVEADSNALEAGSSAGWVIAGIVKKKIIFSKRPMPVIGKK</sequence>
<keyword evidence="4" id="KW-0539">Nucleus</keyword>
<reference evidence="7 8" key="1">
    <citation type="submission" date="2014-04" db="EMBL/GenBank/DDBJ databases">
        <authorList>
            <consortium name="DOE Joint Genome Institute"/>
            <person name="Kuo A."/>
            <person name="Gay G."/>
            <person name="Dore J."/>
            <person name="Kohler A."/>
            <person name="Nagy L.G."/>
            <person name="Floudas D."/>
            <person name="Copeland A."/>
            <person name="Barry K.W."/>
            <person name="Cichocki N."/>
            <person name="Veneault-Fourrey C."/>
            <person name="LaButti K."/>
            <person name="Lindquist E.A."/>
            <person name="Lipzen A."/>
            <person name="Lundell T."/>
            <person name="Morin E."/>
            <person name="Murat C."/>
            <person name="Sun H."/>
            <person name="Tunlid A."/>
            <person name="Henrissat B."/>
            <person name="Grigoriev I.V."/>
            <person name="Hibbett D.S."/>
            <person name="Martin F."/>
            <person name="Nordberg H.P."/>
            <person name="Cantor M.N."/>
            <person name="Hua S.X."/>
        </authorList>
    </citation>
    <scope>NUCLEOTIDE SEQUENCE [LARGE SCALE GENOMIC DNA]</scope>
    <source>
        <strain evidence="8">h7</strain>
    </source>
</reference>
<dbReference type="OrthoDB" id="121932at2759"/>
<dbReference type="HOGENOM" id="CLU_066293_2_1_1"/>
<accession>A0A0C3C8L5</accession>
<evidence type="ECO:0000256" key="6">
    <source>
        <dbReference type="ARBA" id="ARBA00038447"/>
    </source>
</evidence>
<keyword evidence="8" id="KW-1185">Reference proteome</keyword>
<proteinExistence type="inferred from homology"/>
<evidence type="ECO:0000313" key="7">
    <source>
        <dbReference type="EMBL" id="KIM40564.1"/>
    </source>
</evidence>
<dbReference type="EMBL" id="KN831782">
    <property type="protein sequence ID" value="KIM40564.1"/>
    <property type="molecule type" value="Genomic_DNA"/>
</dbReference>
<dbReference type="STRING" id="686832.A0A0C3C8L5"/>
<dbReference type="PANTHER" id="PTHR28605:SF1">
    <property type="entry name" value="CHROMOSOME TRANSMISSION FIDELITY FACTOR 8"/>
    <property type="match status" value="1"/>
</dbReference>
<organism evidence="7 8">
    <name type="scientific">Hebeloma cylindrosporum</name>
    <dbReference type="NCBI Taxonomy" id="76867"/>
    <lineage>
        <taxon>Eukaryota</taxon>
        <taxon>Fungi</taxon>
        <taxon>Dikarya</taxon>
        <taxon>Basidiomycota</taxon>
        <taxon>Agaricomycotina</taxon>
        <taxon>Agaricomycetes</taxon>
        <taxon>Agaricomycetidae</taxon>
        <taxon>Agaricales</taxon>
        <taxon>Agaricineae</taxon>
        <taxon>Hymenogastraceae</taxon>
        <taxon>Hebeloma</taxon>
    </lineage>
</organism>
<dbReference type="GO" id="GO:0003677">
    <property type="term" value="F:DNA binding"/>
    <property type="evidence" value="ECO:0007669"/>
    <property type="project" value="UniProtKB-KW"/>
</dbReference>
<comment type="subcellular location">
    <subcellularLocation>
        <location evidence="1">Nucleus</location>
    </subcellularLocation>
</comment>
<dbReference type="AlphaFoldDB" id="A0A0C3C8L5"/>
<keyword evidence="2" id="KW-0235">DNA replication</keyword>
<dbReference type="GO" id="GO:0031390">
    <property type="term" value="C:Ctf18 RFC-like complex"/>
    <property type="evidence" value="ECO:0007669"/>
    <property type="project" value="InterPro"/>
</dbReference>
<dbReference type="Proteomes" id="UP000053424">
    <property type="component" value="Unassembled WGS sequence"/>
</dbReference>
<keyword evidence="3" id="KW-0238">DNA-binding</keyword>
<evidence type="ECO:0008006" key="9">
    <source>
        <dbReference type="Google" id="ProtNLM"/>
    </source>
</evidence>
<dbReference type="Pfam" id="PF09696">
    <property type="entry name" value="Ctf8"/>
    <property type="match status" value="1"/>
</dbReference>
<evidence type="ECO:0000256" key="5">
    <source>
        <dbReference type="ARBA" id="ARBA00023306"/>
    </source>
</evidence>
<dbReference type="GO" id="GO:0006260">
    <property type="term" value="P:DNA replication"/>
    <property type="evidence" value="ECO:0007669"/>
    <property type="project" value="UniProtKB-KW"/>
</dbReference>
<evidence type="ECO:0000256" key="3">
    <source>
        <dbReference type="ARBA" id="ARBA00023125"/>
    </source>
</evidence>
<keyword evidence="5" id="KW-0131">Cell cycle</keyword>
<reference evidence="8" key="2">
    <citation type="submission" date="2015-01" db="EMBL/GenBank/DDBJ databases">
        <title>Evolutionary Origins and Diversification of the Mycorrhizal Mutualists.</title>
        <authorList>
            <consortium name="DOE Joint Genome Institute"/>
            <consortium name="Mycorrhizal Genomics Consortium"/>
            <person name="Kohler A."/>
            <person name="Kuo A."/>
            <person name="Nagy L.G."/>
            <person name="Floudas D."/>
            <person name="Copeland A."/>
            <person name="Barry K.W."/>
            <person name="Cichocki N."/>
            <person name="Veneault-Fourrey C."/>
            <person name="LaButti K."/>
            <person name="Lindquist E.A."/>
            <person name="Lipzen A."/>
            <person name="Lundell T."/>
            <person name="Morin E."/>
            <person name="Murat C."/>
            <person name="Riley R."/>
            <person name="Ohm R."/>
            <person name="Sun H."/>
            <person name="Tunlid A."/>
            <person name="Henrissat B."/>
            <person name="Grigoriev I.V."/>
            <person name="Hibbett D.S."/>
            <person name="Martin F."/>
        </authorList>
    </citation>
    <scope>NUCLEOTIDE SEQUENCE [LARGE SCALE GENOMIC DNA]</scope>
    <source>
        <strain evidence="8">h7</strain>
    </source>
</reference>
<evidence type="ECO:0000256" key="2">
    <source>
        <dbReference type="ARBA" id="ARBA00022705"/>
    </source>
</evidence>
<protein>
    <recommendedName>
        <fullName evidence="9">Chromosome transmission fidelity protein 8</fullName>
    </recommendedName>
</protein>
<evidence type="ECO:0000256" key="1">
    <source>
        <dbReference type="ARBA" id="ARBA00004123"/>
    </source>
</evidence>